<evidence type="ECO:0008006" key="5">
    <source>
        <dbReference type="Google" id="ProtNLM"/>
    </source>
</evidence>
<proteinExistence type="predicted"/>
<keyword evidence="2" id="KW-1133">Transmembrane helix</keyword>
<reference evidence="3 4" key="1">
    <citation type="submission" date="2018-08" db="EMBL/GenBank/DDBJ databases">
        <title>Bacillus phenotypic plasticity.</title>
        <authorList>
            <person name="Hurtado E."/>
        </authorList>
    </citation>
    <scope>NUCLEOTIDE SEQUENCE [LARGE SCALE GENOMIC DNA]</scope>
    <source>
        <strain evidence="3 4">427</strain>
    </source>
</reference>
<feature type="region of interest" description="Disordered" evidence="1">
    <location>
        <begin position="198"/>
        <end position="217"/>
    </location>
</feature>
<evidence type="ECO:0000256" key="1">
    <source>
        <dbReference type="SAM" id="MobiDB-lite"/>
    </source>
</evidence>
<evidence type="ECO:0000313" key="3">
    <source>
        <dbReference type="EMBL" id="KAA6446912.1"/>
    </source>
</evidence>
<comment type="caution">
    <text evidence="3">The sequence shown here is derived from an EMBL/GenBank/DDBJ whole genome shotgun (WGS) entry which is preliminary data.</text>
</comment>
<dbReference type="Proteomes" id="UP000324326">
    <property type="component" value="Unassembled WGS sequence"/>
</dbReference>
<gene>
    <name evidence="3" type="ORF">DX927_22940</name>
</gene>
<dbReference type="RefSeq" id="WP_150149945.1">
    <property type="nucleotide sequence ID" value="NZ_QSND01000007.1"/>
</dbReference>
<accession>A0A5M8RLW2</accession>
<dbReference type="AlphaFoldDB" id="A0A5M8RLW2"/>
<protein>
    <recommendedName>
        <fullName evidence="5">SAF domain-containing protein</fullName>
    </recommendedName>
</protein>
<feature type="transmembrane region" description="Helical" evidence="2">
    <location>
        <begin position="7"/>
        <end position="27"/>
    </location>
</feature>
<evidence type="ECO:0000256" key="2">
    <source>
        <dbReference type="SAM" id="Phobius"/>
    </source>
</evidence>
<sequence length="255" mass="28550">MKQRKPAFNIFIGIFIAAFTIGAVVVYDLVIKDKLDSEEVVVVKPGENIEKSKEITADVLTVERRQRKDLLPGVVLAKDMQSIIGKEASQEILSNSMVSKGMIDEDNIVPNPDKQEAIRPIMENMILAKPGSLRRKDNIDLYVVDKEKIEALKQDGLTNSDGFPKVSSEDKDELAATFKSPILQNVKVVYVKDSSNKEVTDANNDDEKATKKDEKERLNATSSISDLEVILNETDFDLLMNEVINKGNKLYITYN</sequence>
<organism evidence="3 4">
    <name type="scientific">Bacillus swezeyi</name>
    <dbReference type="NCBI Taxonomy" id="1925020"/>
    <lineage>
        <taxon>Bacteria</taxon>
        <taxon>Bacillati</taxon>
        <taxon>Bacillota</taxon>
        <taxon>Bacilli</taxon>
        <taxon>Bacillales</taxon>
        <taxon>Bacillaceae</taxon>
        <taxon>Bacillus</taxon>
    </lineage>
</organism>
<evidence type="ECO:0000313" key="4">
    <source>
        <dbReference type="Proteomes" id="UP000324326"/>
    </source>
</evidence>
<keyword evidence="2" id="KW-0472">Membrane</keyword>
<name>A0A5M8RLW2_9BACI</name>
<keyword evidence="2" id="KW-0812">Transmembrane</keyword>
<dbReference type="EMBL" id="QSND01000007">
    <property type="protein sequence ID" value="KAA6446912.1"/>
    <property type="molecule type" value="Genomic_DNA"/>
</dbReference>